<keyword evidence="2" id="KW-0862">Zinc</keyword>
<evidence type="ECO:0000256" key="1">
    <source>
        <dbReference type="ARBA" id="ARBA00006672"/>
    </source>
</evidence>
<evidence type="ECO:0000313" key="6">
    <source>
        <dbReference type="Proteomes" id="UP001516464"/>
    </source>
</evidence>
<evidence type="ECO:0000256" key="3">
    <source>
        <dbReference type="SAM" id="MobiDB-lite"/>
    </source>
</evidence>
<dbReference type="PROSITE" id="PS50143">
    <property type="entry name" value="BIR_REPEAT_2"/>
    <property type="match status" value="1"/>
</dbReference>
<evidence type="ECO:0000259" key="4">
    <source>
        <dbReference type="PROSITE" id="PS50089"/>
    </source>
</evidence>
<dbReference type="EMBL" id="SBIQ01000725">
    <property type="protein sequence ID" value="KAF7672852.1"/>
    <property type="molecule type" value="Genomic_DNA"/>
</dbReference>
<dbReference type="InterPro" id="IPR001841">
    <property type="entry name" value="Znf_RING"/>
</dbReference>
<organism evidence="5 6">
    <name type="scientific">Astathelohania contejeani</name>
    <dbReference type="NCBI Taxonomy" id="164912"/>
    <lineage>
        <taxon>Eukaryota</taxon>
        <taxon>Fungi</taxon>
        <taxon>Fungi incertae sedis</taxon>
        <taxon>Microsporidia</taxon>
        <taxon>Astathelohaniidae</taxon>
        <taxon>Astathelohania</taxon>
    </lineage>
</organism>
<dbReference type="Pfam" id="PF13920">
    <property type="entry name" value="zf-C3HC4_3"/>
    <property type="match status" value="1"/>
</dbReference>
<keyword evidence="6" id="KW-1185">Reference proteome</keyword>
<feature type="domain" description="RING-type" evidence="4">
    <location>
        <begin position="157"/>
        <end position="191"/>
    </location>
</feature>
<dbReference type="PANTHER" id="PTHR10044">
    <property type="entry name" value="INHIBITOR OF APOPTOSIS"/>
    <property type="match status" value="1"/>
</dbReference>
<dbReference type="Gene3D" id="3.30.40.10">
    <property type="entry name" value="Zinc/RING finger domain, C3HC4 (zinc finger)"/>
    <property type="match status" value="1"/>
</dbReference>
<feature type="region of interest" description="Disordered" evidence="3">
    <location>
        <begin position="1"/>
        <end position="25"/>
    </location>
</feature>
<accession>A0ABQ7HV29</accession>
<dbReference type="InterPro" id="IPR050784">
    <property type="entry name" value="IAP"/>
</dbReference>
<evidence type="ECO:0000313" key="5">
    <source>
        <dbReference type="EMBL" id="KAF7672852.1"/>
    </source>
</evidence>
<keyword evidence="2" id="KW-0479">Metal-binding</keyword>
<dbReference type="CDD" id="cd00022">
    <property type="entry name" value="BIR"/>
    <property type="match status" value="1"/>
</dbReference>
<comment type="similarity">
    <text evidence="1">Belongs to the IAP family.</text>
</comment>
<keyword evidence="2" id="KW-0863">Zinc-finger</keyword>
<protein>
    <submittedName>
        <fullName evidence="5">Apoptosis inhibitor</fullName>
    </submittedName>
</protein>
<feature type="compositionally biased region" description="Acidic residues" evidence="3">
    <location>
        <begin position="10"/>
        <end position="23"/>
    </location>
</feature>
<dbReference type="InterPro" id="IPR013083">
    <property type="entry name" value="Znf_RING/FYVE/PHD"/>
</dbReference>
<comment type="caution">
    <text evidence="5">The sequence shown here is derived from an EMBL/GenBank/DDBJ whole genome shotgun (WGS) entry which is preliminary data.</text>
</comment>
<dbReference type="SMART" id="SM00184">
    <property type="entry name" value="RING"/>
    <property type="match status" value="1"/>
</dbReference>
<reference evidence="5 6" key="1">
    <citation type="submission" date="2019-01" db="EMBL/GenBank/DDBJ databases">
        <title>Genomes sequencing and comparative genomics of infectious freshwater microsporidia, Cucumispora dikerogammari and Thelohania contejeani.</title>
        <authorList>
            <person name="Cormier A."/>
            <person name="Giraud I."/>
            <person name="Wattier R."/>
            <person name="Teixeira M."/>
            <person name="Grandjean F."/>
            <person name="Rigaud T."/>
            <person name="Cordaux R."/>
        </authorList>
    </citation>
    <scope>NUCLEOTIDE SEQUENCE [LARGE SCALE GENOMIC DNA]</scope>
    <source>
        <strain evidence="5">T1</strain>
        <tissue evidence="5">Spores</tissue>
    </source>
</reference>
<dbReference type="Pfam" id="PF00653">
    <property type="entry name" value="BIR"/>
    <property type="match status" value="1"/>
</dbReference>
<name>A0ABQ7HV29_9MICR</name>
<evidence type="ECO:0000256" key="2">
    <source>
        <dbReference type="PROSITE-ProRule" id="PRU00175"/>
    </source>
</evidence>
<dbReference type="SUPFAM" id="SSF57924">
    <property type="entry name" value="Inhibitor of apoptosis (IAP) repeat"/>
    <property type="match status" value="1"/>
</dbReference>
<dbReference type="PROSITE" id="PS50089">
    <property type="entry name" value="ZF_RING_2"/>
    <property type="match status" value="1"/>
</dbReference>
<sequence>MDTCGIYNSDNEEFSQENDGENDGGDKIIKNLPFASYDERLNSFQNWPIQLLPSKEQLSRAGFIYLNIGDQVQCFYCDLKLKEWKRSDNPFEEHKKHTQDLKINCLFVKSIEFDNFVKNHSESCFQNPITNNINQDLDHNQDLDQNSTTSDCDVLTCKICFTNKITKVLIPCGHSSCYECVFKLQTCPICKNNFIKINNLFI</sequence>
<proteinExistence type="inferred from homology"/>
<gene>
    <name evidence="5" type="ORF">TCON_2766</name>
</gene>
<dbReference type="Gene3D" id="1.10.1170.10">
    <property type="entry name" value="Inhibitor Of Apoptosis Protein (2mihbC-IAP-1), Chain A"/>
    <property type="match status" value="1"/>
</dbReference>
<dbReference type="Proteomes" id="UP001516464">
    <property type="component" value="Unassembled WGS sequence"/>
</dbReference>
<dbReference type="SMART" id="SM00238">
    <property type="entry name" value="BIR"/>
    <property type="match status" value="1"/>
</dbReference>
<dbReference type="InterPro" id="IPR001370">
    <property type="entry name" value="BIR_rpt"/>
</dbReference>